<feature type="region of interest" description="Disordered" evidence="8">
    <location>
        <begin position="309"/>
        <end position="346"/>
    </location>
</feature>
<dbReference type="Pfam" id="PF03215">
    <property type="entry name" value="Rad17"/>
    <property type="match status" value="1"/>
</dbReference>
<accession>A0A8H5LPL4</accession>
<evidence type="ECO:0000256" key="7">
    <source>
        <dbReference type="ARBA" id="ARBA00023306"/>
    </source>
</evidence>
<organism evidence="9 10">
    <name type="scientific">Tetrapyrgos nigripes</name>
    <dbReference type="NCBI Taxonomy" id="182062"/>
    <lineage>
        <taxon>Eukaryota</taxon>
        <taxon>Fungi</taxon>
        <taxon>Dikarya</taxon>
        <taxon>Basidiomycota</taxon>
        <taxon>Agaricomycotina</taxon>
        <taxon>Agaricomycetes</taxon>
        <taxon>Agaricomycetidae</taxon>
        <taxon>Agaricales</taxon>
        <taxon>Marasmiineae</taxon>
        <taxon>Marasmiaceae</taxon>
        <taxon>Tetrapyrgos</taxon>
    </lineage>
</organism>
<comment type="subcellular location">
    <subcellularLocation>
        <location evidence="1">Nucleus</location>
    </subcellularLocation>
</comment>
<sequence>MRRRYRRILVFTGPAGTAKTTTIRVLSREMEVEIVEWRNALDDAPYSFNGLAETDENYASSSLQRWPSRDENSETSFAKFQTFLMRAALFECVFLASESRRVEEYKKLFTLFQLHHEDLPNILHLSTQAHFHEAIQSVLNSGINEPDPIPIVIILSDSGTRGEADDERLANGMWSKDRDGVLDIRTLLPKEILQGLYVTQIRFNPVAPTLLMKALKALLDMRFPKDSGSRSPISAALLDVIVNSANGDIQNAIMGLQFACTRLNKATKSKGKASDGTKLNEQVLVESITRREQSLVLFHLLGKVLYNKRKGDPPAPSTSPRDARKEQELDKRLKDPPKLLPHLSEHDRKASRVDINMLTASNASSDQGPAMLIPGSLSSMNKFRCLELGYSHLQPMAWTAVVLEVFQSSEEEWKKVISGLRNRDPARS</sequence>
<comment type="caution">
    <text evidence="9">The sequence shown here is derived from an EMBL/GenBank/DDBJ whole genome shotgun (WGS) entry which is preliminary data.</text>
</comment>
<evidence type="ECO:0000256" key="8">
    <source>
        <dbReference type="SAM" id="MobiDB-lite"/>
    </source>
</evidence>
<dbReference type="GO" id="GO:0006281">
    <property type="term" value="P:DNA repair"/>
    <property type="evidence" value="ECO:0007669"/>
    <property type="project" value="InterPro"/>
</dbReference>
<dbReference type="GO" id="GO:0033314">
    <property type="term" value="P:mitotic DNA replication checkpoint signaling"/>
    <property type="evidence" value="ECO:0007669"/>
    <property type="project" value="TreeGrafter"/>
</dbReference>
<keyword evidence="5" id="KW-0067">ATP-binding</keyword>
<evidence type="ECO:0008006" key="11">
    <source>
        <dbReference type="Google" id="ProtNLM"/>
    </source>
</evidence>
<dbReference type="OrthoDB" id="10265971at2759"/>
<dbReference type="GO" id="GO:0003689">
    <property type="term" value="F:DNA clamp loader activity"/>
    <property type="evidence" value="ECO:0007669"/>
    <property type="project" value="TreeGrafter"/>
</dbReference>
<dbReference type="PANTHER" id="PTHR12172:SF0">
    <property type="entry name" value="CELL CYCLE CHECKPOINT PROTEIN RAD17"/>
    <property type="match status" value="1"/>
</dbReference>
<dbReference type="GO" id="GO:0000077">
    <property type="term" value="P:DNA damage checkpoint signaling"/>
    <property type="evidence" value="ECO:0007669"/>
    <property type="project" value="TreeGrafter"/>
</dbReference>
<evidence type="ECO:0000313" key="10">
    <source>
        <dbReference type="Proteomes" id="UP000559256"/>
    </source>
</evidence>
<proteinExistence type="inferred from homology"/>
<reference evidence="9 10" key="1">
    <citation type="journal article" date="2020" name="ISME J.">
        <title>Uncovering the hidden diversity of litter-decomposition mechanisms in mushroom-forming fungi.</title>
        <authorList>
            <person name="Floudas D."/>
            <person name="Bentzer J."/>
            <person name="Ahren D."/>
            <person name="Johansson T."/>
            <person name="Persson P."/>
            <person name="Tunlid A."/>
        </authorList>
    </citation>
    <scope>NUCLEOTIDE SEQUENCE [LARGE SCALE GENOMIC DNA]</scope>
    <source>
        <strain evidence="9 10">CBS 291.85</strain>
    </source>
</reference>
<keyword evidence="7" id="KW-0131">Cell cycle</keyword>
<dbReference type="Proteomes" id="UP000559256">
    <property type="component" value="Unassembled WGS sequence"/>
</dbReference>
<dbReference type="InterPro" id="IPR027417">
    <property type="entry name" value="P-loop_NTPase"/>
</dbReference>
<dbReference type="GO" id="GO:0003682">
    <property type="term" value="F:chromatin binding"/>
    <property type="evidence" value="ECO:0007669"/>
    <property type="project" value="TreeGrafter"/>
</dbReference>
<protein>
    <recommendedName>
        <fullName evidence="11">Cell cycle checkpoint protein RAD17</fullName>
    </recommendedName>
</protein>
<name>A0A8H5LPL4_9AGAR</name>
<evidence type="ECO:0000256" key="3">
    <source>
        <dbReference type="ARBA" id="ARBA00022741"/>
    </source>
</evidence>
<dbReference type="InterPro" id="IPR004582">
    <property type="entry name" value="Checkpoint_prot_Rad17_Rad24"/>
</dbReference>
<dbReference type="PANTHER" id="PTHR12172">
    <property type="entry name" value="CELL CYCLE CHECKPOINT PROTEIN RAD17"/>
    <property type="match status" value="1"/>
</dbReference>
<feature type="compositionally biased region" description="Basic and acidic residues" evidence="8">
    <location>
        <begin position="321"/>
        <end position="346"/>
    </location>
</feature>
<dbReference type="SUPFAM" id="SSF52540">
    <property type="entry name" value="P-loop containing nucleoside triphosphate hydrolases"/>
    <property type="match status" value="1"/>
</dbReference>
<dbReference type="GO" id="GO:0005634">
    <property type="term" value="C:nucleus"/>
    <property type="evidence" value="ECO:0007669"/>
    <property type="project" value="UniProtKB-SubCell"/>
</dbReference>
<keyword evidence="3" id="KW-0547">Nucleotide-binding</keyword>
<evidence type="ECO:0000256" key="4">
    <source>
        <dbReference type="ARBA" id="ARBA00022763"/>
    </source>
</evidence>
<keyword evidence="4" id="KW-0227">DNA damage</keyword>
<evidence type="ECO:0000256" key="1">
    <source>
        <dbReference type="ARBA" id="ARBA00004123"/>
    </source>
</evidence>
<dbReference type="GO" id="GO:0005524">
    <property type="term" value="F:ATP binding"/>
    <property type="evidence" value="ECO:0007669"/>
    <property type="project" value="UniProtKB-KW"/>
</dbReference>
<evidence type="ECO:0000313" key="9">
    <source>
        <dbReference type="EMBL" id="KAF5364897.1"/>
    </source>
</evidence>
<dbReference type="AlphaFoldDB" id="A0A8H5LPL4"/>
<gene>
    <name evidence="9" type="ORF">D9758_008126</name>
</gene>
<comment type="similarity">
    <text evidence="2">Belongs to the rad17/RAD24 family.</text>
</comment>
<dbReference type="Gene3D" id="3.40.50.300">
    <property type="entry name" value="P-loop containing nucleotide triphosphate hydrolases"/>
    <property type="match status" value="1"/>
</dbReference>
<evidence type="ECO:0000256" key="6">
    <source>
        <dbReference type="ARBA" id="ARBA00023242"/>
    </source>
</evidence>
<keyword evidence="10" id="KW-1185">Reference proteome</keyword>
<evidence type="ECO:0000256" key="2">
    <source>
        <dbReference type="ARBA" id="ARBA00006168"/>
    </source>
</evidence>
<keyword evidence="6" id="KW-0539">Nucleus</keyword>
<dbReference type="EMBL" id="JAACJM010000030">
    <property type="protein sequence ID" value="KAF5364897.1"/>
    <property type="molecule type" value="Genomic_DNA"/>
</dbReference>
<evidence type="ECO:0000256" key="5">
    <source>
        <dbReference type="ARBA" id="ARBA00022840"/>
    </source>
</evidence>